<accession>A0A564ZF60</accession>
<gene>
    <name evidence="1" type="ORF">WMSIL1_LOCUS15139</name>
</gene>
<evidence type="ECO:0000313" key="2">
    <source>
        <dbReference type="Proteomes" id="UP000321570"/>
    </source>
</evidence>
<evidence type="ECO:0000313" key="1">
    <source>
        <dbReference type="EMBL" id="VUZ57693.1"/>
    </source>
</evidence>
<dbReference type="EMBL" id="CABIJS010000719">
    <property type="protein sequence ID" value="VUZ57693.1"/>
    <property type="molecule type" value="Genomic_DNA"/>
</dbReference>
<dbReference type="Proteomes" id="UP000321570">
    <property type="component" value="Unassembled WGS sequence"/>
</dbReference>
<name>A0A564ZF60_HYMDI</name>
<keyword evidence="2" id="KW-1185">Reference proteome</keyword>
<proteinExistence type="predicted"/>
<organism evidence="1 2">
    <name type="scientific">Hymenolepis diminuta</name>
    <name type="common">Rat tapeworm</name>
    <dbReference type="NCBI Taxonomy" id="6216"/>
    <lineage>
        <taxon>Eukaryota</taxon>
        <taxon>Metazoa</taxon>
        <taxon>Spiralia</taxon>
        <taxon>Lophotrochozoa</taxon>
        <taxon>Platyhelminthes</taxon>
        <taxon>Cestoda</taxon>
        <taxon>Eucestoda</taxon>
        <taxon>Cyclophyllidea</taxon>
        <taxon>Hymenolepididae</taxon>
        <taxon>Hymenolepis</taxon>
    </lineage>
</organism>
<sequence length="99" mass="11001">MVSRAYLESKSTSSFCRIPGVNLPEEQIFFIMLIQTICTKPSFLDFGLTEVCESTLKAIQLSPTFMSLAVCSPTRYVTLNLTNSPDSPITRILPSDCFP</sequence>
<dbReference type="AlphaFoldDB" id="A0A564ZF60"/>
<reference evidence="1 2" key="1">
    <citation type="submission" date="2019-07" db="EMBL/GenBank/DDBJ databases">
        <authorList>
            <person name="Jastrzebski P J."/>
            <person name="Paukszto L."/>
            <person name="Jastrzebski P J."/>
        </authorList>
    </citation>
    <scope>NUCLEOTIDE SEQUENCE [LARGE SCALE GENOMIC DNA]</scope>
    <source>
        <strain evidence="1 2">WMS-il1</strain>
    </source>
</reference>
<protein>
    <submittedName>
        <fullName evidence="1">Uncharacterized protein</fullName>
    </submittedName>
</protein>